<accession>A0ABQ3MD62</accession>
<dbReference type="Proteomes" id="UP000605568">
    <property type="component" value="Unassembled WGS sequence"/>
</dbReference>
<evidence type="ECO:0000256" key="7">
    <source>
        <dbReference type="ARBA" id="ARBA00023136"/>
    </source>
</evidence>
<dbReference type="PANTHER" id="PTHR37461">
    <property type="entry name" value="ANTI-SIGMA-K FACTOR RSKA"/>
    <property type="match status" value="1"/>
</dbReference>
<evidence type="ECO:0000256" key="10">
    <source>
        <dbReference type="ARBA" id="ARBA00030803"/>
    </source>
</evidence>
<comment type="subcellular location">
    <subcellularLocation>
        <location evidence="2">Cell membrane</location>
    </subcellularLocation>
    <subcellularLocation>
        <location evidence="1">Membrane</location>
        <topology evidence="1">Single-pass membrane protein</topology>
    </subcellularLocation>
</comment>
<evidence type="ECO:0000313" key="14">
    <source>
        <dbReference type="Proteomes" id="UP000605568"/>
    </source>
</evidence>
<organism evidence="13 14">
    <name type="scientific">Lentzea cavernae</name>
    <dbReference type="NCBI Taxonomy" id="2020703"/>
    <lineage>
        <taxon>Bacteria</taxon>
        <taxon>Bacillati</taxon>
        <taxon>Actinomycetota</taxon>
        <taxon>Actinomycetes</taxon>
        <taxon>Pseudonocardiales</taxon>
        <taxon>Pseudonocardiaceae</taxon>
        <taxon>Lentzea</taxon>
    </lineage>
</organism>
<name>A0ABQ3MD62_9PSEU</name>
<proteinExistence type="predicted"/>
<evidence type="ECO:0000313" key="13">
    <source>
        <dbReference type="EMBL" id="GHH40397.1"/>
    </source>
</evidence>
<dbReference type="InterPro" id="IPR051474">
    <property type="entry name" value="Anti-sigma-K/W_factor"/>
</dbReference>
<evidence type="ECO:0000256" key="2">
    <source>
        <dbReference type="ARBA" id="ARBA00004236"/>
    </source>
</evidence>
<keyword evidence="8" id="KW-0804">Transcription</keyword>
<feature type="domain" description="Anti-sigma K factor RskA C-terminal" evidence="11">
    <location>
        <begin position="104"/>
        <end position="237"/>
    </location>
</feature>
<keyword evidence="6" id="KW-0805">Transcription regulation</keyword>
<dbReference type="Gene3D" id="1.10.10.1320">
    <property type="entry name" value="Anti-sigma factor, zinc-finger domain"/>
    <property type="match status" value="1"/>
</dbReference>
<protein>
    <recommendedName>
        <fullName evidence="10">Regulator of SigK</fullName>
    </recommendedName>
    <alternativeName>
        <fullName evidence="9">Sigma-K anti-sigma factor RskA</fullName>
    </alternativeName>
</protein>
<keyword evidence="7" id="KW-0472">Membrane</keyword>
<dbReference type="InterPro" id="IPR041916">
    <property type="entry name" value="Anti_sigma_zinc_sf"/>
</dbReference>
<evidence type="ECO:0000259" key="12">
    <source>
        <dbReference type="Pfam" id="PF13490"/>
    </source>
</evidence>
<evidence type="ECO:0000256" key="5">
    <source>
        <dbReference type="ARBA" id="ARBA00022989"/>
    </source>
</evidence>
<comment type="caution">
    <text evidence="13">The sequence shown here is derived from an EMBL/GenBank/DDBJ whole genome shotgun (WGS) entry which is preliminary data.</text>
</comment>
<keyword evidence="14" id="KW-1185">Reference proteome</keyword>
<evidence type="ECO:0000256" key="1">
    <source>
        <dbReference type="ARBA" id="ARBA00004167"/>
    </source>
</evidence>
<reference evidence="14" key="1">
    <citation type="journal article" date="2019" name="Int. J. Syst. Evol. Microbiol.">
        <title>The Global Catalogue of Microorganisms (GCM) 10K type strain sequencing project: providing services to taxonomists for standard genome sequencing and annotation.</title>
        <authorList>
            <consortium name="The Broad Institute Genomics Platform"/>
            <consortium name="The Broad Institute Genome Sequencing Center for Infectious Disease"/>
            <person name="Wu L."/>
            <person name="Ma J."/>
        </authorList>
    </citation>
    <scope>NUCLEOTIDE SEQUENCE [LARGE SCALE GENOMIC DNA]</scope>
    <source>
        <strain evidence="14">CGMCC 4.7367</strain>
    </source>
</reference>
<keyword evidence="4" id="KW-0812">Transmembrane</keyword>
<gene>
    <name evidence="13" type="ORF">GCM10017774_33710</name>
</gene>
<keyword evidence="3" id="KW-1003">Cell membrane</keyword>
<dbReference type="EMBL" id="BNAR01000004">
    <property type="protein sequence ID" value="GHH40397.1"/>
    <property type="molecule type" value="Genomic_DNA"/>
</dbReference>
<evidence type="ECO:0000256" key="4">
    <source>
        <dbReference type="ARBA" id="ARBA00022692"/>
    </source>
</evidence>
<evidence type="ECO:0000256" key="3">
    <source>
        <dbReference type="ARBA" id="ARBA00022475"/>
    </source>
</evidence>
<evidence type="ECO:0000259" key="11">
    <source>
        <dbReference type="Pfam" id="PF10099"/>
    </source>
</evidence>
<feature type="domain" description="Putative zinc-finger" evidence="12">
    <location>
        <begin position="17"/>
        <end position="41"/>
    </location>
</feature>
<evidence type="ECO:0000256" key="8">
    <source>
        <dbReference type="ARBA" id="ARBA00023163"/>
    </source>
</evidence>
<dbReference type="InterPro" id="IPR018764">
    <property type="entry name" value="RskA_C"/>
</dbReference>
<dbReference type="PANTHER" id="PTHR37461:SF1">
    <property type="entry name" value="ANTI-SIGMA-K FACTOR RSKA"/>
    <property type="match status" value="1"/>
</dbReference>
<sequence>MNPGMTRALDPHLPTGAHALGALPEDERAEFEAHLSGCRDCSAEVAGLRETAARLGSAAAQAAPSALRPQVLQAIRFARQVPAVSEIVTVFSRGQGFRRAAALFSAACVAAAVVAGTHGALSTSTVKPVAGRPHTHVGDLLAAPDLRLVTARDAKGTAVTSSSRDEMLVLADGLRALPRDRVYQLWLVDGHGPRSAGTARPAGEVLSLLTSGIEGVGEALLTVEPAGGSPGPTSSPVLTFVLH</sequence>
<dbReference type="Pfam" id="PF10099">
    <property type="entry name" value="RskA_C"/>
    <property type="match status" value="1"/>
</dbReference>
<dbReference type="InterPro" id="IPR027383">
    <property type="entry name" value="Znf_put"/>
</dbReference>
<evidence type="ECO:0000256" key="6">
    <source>
        <dbReference type="ARBA" id="ARBA00023015"/>
    </source>
</evidence>
<dbReference type="Pfam" id="PF13490">
    <property type="entry name" value="zf-HC2"/>
    <property type="match status" value="1"/>
</dbReference>
<keyword evidence="5" id="KW-1133">Transmembrane helix</keyword>
<evidence type="ECO:0000256" key="9">
    <source>
        <dbReference type="ARBA" id="ARBA00029829"/>
    </source>
</evidence>